<dbReference type="GO" id="GO:0015267">
    <property type="term" value="F:channel activity"/>
    <property type="evidence" value="ECO:0007669"/>
    <property type="project" value="InterPro"/>
</dbReference>
<keyword evidence="4" id="KW-0472">Membrane</keyword>
<keyword evidence="4" id="KW-1053">Target membrane</keyword>
<comment type="caution">
    <text evidence="6">The sequence shown here is derived from an EMBL/GenBank/DDBJ whole genome shotgun (WGS) entry which is preliminary data.</text>
</comment>
<dbReference type="InterPro" id="IPR009104">
    <property type="entry name" value="Anemon_actinoporin-like"/>
</dbReference>
<dbReference type="InterPro" id="IPR050677">
    <property type="entry name" value="Actinoporin_PFT"/>
</dbReference>
<dbReference type="Gene3D" id="2.60.270.20">
    <property type="entry name" value="Cytolysin/lectin"/>
    <property type="match status" value="1"/>
</dbReference>
<keyword evidence="3" id="KW-1052">Target cell membrane</keyword>
<feature type="non-terminal residue" evidence="6">
    <location>
        <position position="408"/>
    </location>
</feature>
<evidence type="ECO:0000256" key="3">
    <source>
        <dbReference type="ARBA" id="ARBA00022537"/>
    </source>
</evidence>
<dbReference type="GO" id="GO:0006812">
    <property type="term" value="P:monoatomic cation transport"/>
    <property type="evidence" value="ECO:0007669"/>
    <property type="project" value="InterPro"/>
</dbReference>
<evidence type="ECO:0000256" key="5">
    <source>
        <dbReference type="ARBA" id="ARBA00023331"/>
    </source>
</evidence>
<dbReference type="GO" id="GO:0044218">
    <property type="term" value="C:other organism cell membrane"/>
    <property type="evidence" value="ECO:0007669"/>
    <property type="project" value="UniProtKB-KW"/>
</dbReference>
<keyword evidence="7" id="KW-1185">Reference proteome</keyword>
<comment type="subcellular location">
    <subcellularLocation>
        <location evidence="2">Nematocyst</location>
    </subcellularLocation>
    <subcellularLocation>
        <location evidence="1">Target cell membrane</location>
    </subcellularLocation>
</comment>
<evidence type="ECO:0000313" key="6">
    <source>
        <dbReference type="EMBL" id="KAG2464395.1"/>
    </source>
</evidence>
<evidence type="ECO:0000256" key="4">
    <source>
        <dbReference type="ARBA" id="ARBA00023298"/>
    </source>
</evidence>
<reference evidence="6 7" key="1">
    <citation type="journal article" date="2021" name="Cell">
        <title>Tracing the genetic footprints of vertebrate landing in non-teleost ray-finned fishes.</title>
        <authorList>
            <person name="Bi X."/>
            <person name="Wang K."/>
            <person name="Yang L."/>
            <person name="Pan H."/>
            <person name="Jiang H."/>
            <person name="Wei Q."/>
            <person name="Fang M."/>
            <person name="Yu H."/>
            <person name="Zhu C."/>
            <person name="Cai Y."/>
            <person name="He Y."/>
            <person name="Gan X."/>
            <person name="Zeng H."/>
            <person name="Yu D."/>
            <person name="Zhu Y."/>
            <person name="Jiang H."/>
            <person name="Qiu Q."/>
            <person name="Yang H."/>
            <person name="Zhang Y.E."/>
            <person name="Wang W."/>
            <person name="Zhu M."/>
            <person name="He S."/>
            <person name="Zhang G."/>
        </authorList>
    </citation>
    <scope>NUCLEOTIDE SEQUENCE [LARGE SCALE GENOMIC DNA]</scope>
    <source>
        <strain evidence="6">Bchr_013</strain>
    </source>
</reference>
<dbReference type="Proteomes" id="UP000886611">
    <property type="component" value="Unassembled WGS sequence"/>
</dbReference>
<dbReference type="InterPro" id="IPR015926">
    <property type="entry name" value="Cytolysin/lectin"/>
</dbReference>
<dbReference type="SUPFAM" id="SSF63724">
    <property type="entry name" value="Cytolysin/lectin"/>
    <property type="match status" value="1"/>
</dbReference>
<evidence type="ECO:0000256" key="1">
    <source>
        <dbReference type="ARBA" id="ARBA00004175"/>
    </source>
</evidence>
<dbReference type="GO" id="GO:0046931">
    <property type="term" value="P:pore complex assembly"/>
    <property type="evidence" value="ECO:0007669"/>
    <property type="project" value="InterPro"/>
</dbReference>
<evidence type="ECO:0000313" key="7">
    <source>
        <dbReference type="Proteomes" id="UP000886611"/>
    </source>
</evidence>
<dbReference type="Pfam" id="PF06369">
    <property type="entry name" value="Anemone_cytotox"/>
    <property type="match status" value="1"/>
</dbReference>
<proteinExistence type="predicted"/>
<dbReference type="GO" id="GO:0042151">
    <property type="term" value="C:nematocyst"/>
    <property type="evidence" value="ECO:0007669"/>
    <property type="project" value="UniProtKB-SubCell"/>
</dbReference>
<dbReference type="GO" id="GO:0051715">
    <property type="term" value="P:cytolysis in another organism"/>
    <property type="evidence" value="ECO:0007669"/>
    <property type="project" value="InterPro"/>
</dbReference>
<organism evidence="6 7">
    <name type="scientific">Polypterus senegalus</name>
    <name type="common">Senegal bichir</name>
    <dbReference type="NCBI Taxonomy" id="55291"/>
    <lineage>
        <taxon>Eukaryota</taxon>
        <taxon>Metazoa</taxon>
        <taxon>Chordata</taxon>
        <taxon>Craniata</taxon>
        <taxon>Vertebrata</taxon>
        <taxon>Euteleostomi</taxon>
        <taxon>Actinopterygii</taxon>
        <taxon>Polypteriformes</taxon>
        <taxon>Polypteridae</taxon>
        <taxon>Polypterus</taxon>
    </lineage>
</organism>
<dbReference type="PANTHER" id="PTHR40388:SF1">
    <property type="entry name" value="BRYOPORIN"/>
    <property type="match status" value="1"/>
</dbReference>
<keyword evidence="5" id="KW-0166">Nematocyst</keyword>
<dbReference type="GO" id="GO:0046930">
    <property type="term" value="C:pore complex"/>
    <property type="evidence" value="ECO:0007669"/>
    <property type="project" value="InterPro"/>
</dbReference>
<protein>
    <submittedName>
        <fullName evidence="6">ACTP4 protein</fullName>
    </submittedName>
</protein>
<dbReference type="EMBL" id="JAATIS010003638">
    <property type="protein sequence ID" value="KAG2464395.1"/>
    <property type="molecule type" value="Genomic_DNA"/>
</dbReference>
<dbReference type="PANTHER" id="PTHR40388">
    <property type="entry name" value="BRYOPORIN"/>
    <property type="match status" value="1"/>
</dbReference>
<accession>A0A8X7XBJ8</accession>
<sequence length="408" mass="45820">MSQDIREVVLSILPSLSNESLTSLLERLEELGVESREDLAFVQEKDLEKHIRPIQCRKLLNSIKNEGLVTVQSELDAAASSSLSSSPMSTPLILSSNSSSSSNSSVSSSPHPGRPWLLTDISILSKLQEALDNKGSTIIKFCQELSHHSGIQDVLSKFEPEVSVKAACVLLLLMAYFKEPKDAILLQADFDRNNKMNMMAQLNLTKSKKDDMMKPKAWMLSIEGQVVMGPHHDFVNGIATIFASYYNFNLQYPEDASSTLEFIQRYYCYTGYNYTPLQPTIEPKMREACSFSKHADSNSGSVGVMTYNICELQAHKGFKKLAIMFSVPNDYNKYENWFAVGLYDIGKDCDDGLYQEMYYSDNQDFKRAKAKDCFLKHISEGYQVNATMSNASQSIIQLELWEGSGSHN</sequence>
<evidence type="ECO:0000256" key="2">
    <source>
        <dbReference type="ARBA" id="ARBA00004532"/>
    </source>
</evidence>
<gene>
    <name evidence="6" type="primary">Actp4</name>
    <name evidence="6" type="ORF">GTO96_0002469</name>
</gene>
<name>A0A8X7XBJ8_POLSE</name>
<feature type="non-terminal residue" evidence="6">
    <location>
        <position position="1"/>
    </location>
</feature>
<dbReference type="AlphaFoldDB" id="A0A8X7XBJ8"/>